<keyword evidence="5 8" id="KW-0812">Transmembrane</keyword>
<organism evidence="9 10">
    <name type="scientific">Acuticoccus sediminis</name>
    <dbReference type="NCBI Taxonomy" id="2184697"/>
    <lineage>
        <taxon>Bacteria</taxon>
        <taxon>Pseudomonadati</taxon>
        <taxon>Pseudomonadota</taxon>
        <taxon>Alphaproteobacteria</taxon>
        <taxon>Hyphomicrobiales</taxon>
        <taxon>Amorphaceae</taxon>
        <taxon>Acuticoccus</taxon>
    </lineage>
</organism>
<evidence type="ECO:0000256" key="4">
    <source>
        <dbReference type="ARBA" id="ARBA00022475"/>
    </source>
</evidence>
<dbReference type="NCBIfam" id="NF009245">
    <property type="entry name" value="PRK12599.1-4"/>
    <property type="match status" value="1"/>
</dbReference>
<evidence type="ECO:0000313" key="9">
    <source>
        <dbReference type="EMBL" id="RAI00917.1"/>
    </source>
</evidence>
<keyword evidence="10" id="KW-1185">Reference proteome</keyword>
<dbReference type="EMBL" id="QHHQ01000003">
    <property type="protein sequence ID" value="RAI00917.1"/>
    <property type="molecule type" value="Genomic_DNA"/>
</dbReference>
<name>A0A8B2NMP5_9HYPH</name>
<protein>
    <submittedName>
        <fullName evidence="9">Cation:proton antiporter</fullName>
    </submittedName>
</protein>
<dbReference type="PANTHER" id="PTHR34702:SF1">
    <property type="entry name" value="NA(+)_H(+) ANTIPORTER SUBUNIT F"/>
    <property type="match status" value="1"/>
</dbReference>
<evidence type="ECO:0000256" key="2">
    <source>
        <dbReference type="ARBA" id="ARBA00009212"/>
    </source>
</evidence>
<dbReference type="GO" id="GO:0015385">
    <property type="term" value="F:sodium:proton antiporter activity"/>
    <property type="evidence" value="ECO:0007669"/>
    <property type="project" value="TreeGrafter"/>
</dbReference>
<dbReference type="AlphaFoldDB" id="A0A8B2NMP5"/>
<dbReference type="GO" id="GO:0005886">
    <property type="term" value="C:plasma membrane"/>
    <property type="evidence" value="ECO:0007669"/>
    <property type="project" value="UniProtKB-SubCell"/>
</dbReference>
<gene>
    <name evidence="9" type="ORF">DLJ53_16960</name>
</gene>
<evidence type="ECO:0000313" key="10">
    <source>
        <dbReference type="Proteomes" id="UP000249590"/>
    </source>
</evidence>
<keyword evidence="4" id="KW-1003">Cell membrane</keyword>
<dbReference type="OrthoDB" id="9800226at2"/>
<evidence type="ECO:0000256" key="6">
    <source>
        <dbReference type="ARBA" id="ARBA00022989"/>
    </source>
</evidence>
<evidence type="ECO:0000256" key="7">
    <source>
        <dbReference type="ARBA" id="ARBA00023136"/>
    </source>
</evidence>
<accession>A0A8B2NMP5</accession>
<feature type="transmembrane region" description="Helical" evidence="8">
    <location>
        <begin position="39"/>
        <end position="58"/>
    </location>
</feature>
<dbReference type="PANTHER" id="PTHR34702">
    <property type="entry name" value="NA(+)/H(+) ANTIPORTER SUBUNIT F1"/>
    <property type="match status" value="1"/>
</dbReference>
<feature type="transmembrane region" description="Helical" evidence="8">
    <location>
        <begin position="6"/>
        <end position="27"/>
    </location>
</feature>
<evidence type="ECO:0000256" key="8">
    <source>
        <dbReference type="SAM" id="Phobius"/>
    </source>
</evidence>
<keyword evidence="6 8" id="KW-1133">Transmembrane helix</keyword>
<dbReference type="Proteomes" id="UP000249590">
    <property type="component" value="Unassembled WGS sequence"/>
</dbReference>
<dbReference type="InterPro" id="IPR007208">
    <property type="entry name" value="MrpF/PhaF-like"/>
</dbReference>
<comment type="similarity">
    <text evidence="2">Belongs to the CPA3 antiporters (TC 2.A.63) subunit F family.</text>
</comment>
<keyword evidence="3" id="KW-0813">Transport</keyword>
<sequence>MSGTAFLQICYILTFAMLSASFILIICRIVIGPSLPDRVLALDLLVNAAVGFIVAFGIRTGFSIYVDIAIALGLVGFLSTVALARFIHRRGDISVERTVATTDGEA</sequence>
<dbReference type="Pfam" id="PF04066">
    <property type="entry name" value="MrpF_PhaF"/>
    <property type="match status" value="1"/>
</dbReference>
<proteinExistence type="inferred from homology"/>
<evidence type="ECO:0000256" key="5">
    <source>
        <dbReference type="ARBA" id="ARBA00022692"/>
    </source>
</evidence>
<evidence type="ECO:0000256" key="3">
    <source>
        <dbReference type="ARBA" id="ARBA00022448"/>
    </source>
</evidence>
<reference evidence="9 10" key="1">
    <citation type="submission" date="2018-05" db="EMBL/GenBank/DDBJ databases">
        <title>Acuticoccus sediminis sp. nov., isolated from deep-sea sediment of Indian Ocean.</title>
        <authorList>
            <person name="Liu X."/>
            <person name="Lai Q."/>
            <person name="Du Y."/>
            <person name="Sun F."/>
            <person name="Zhang X."/>
            <person name="Wang S."/>
            <person name="Shao Z."/>
        </authorList>
    </citation>
    <scope>NUCLEOTIDE SEQUENCE [LARGE SCALE GENOMIC DNA]</scope>
    <source>
        <strain evidence="9 10">PTG4-2</strain>
    </source>
</reference>
<keyword evidence="7 8" id="KW-0472">Membrane</keyword>
<evidence type="ECO:0000256" key="1">
    <source>
        <dbReference type="ARBA" id="ARBA00004651"/>
    </source>
</evidence>
<feature type="transmembrane region" description="Helical" evidence="8">
    <location>
        <begin position="64"/>
        <end position="87"/>
    </location>
</feature>
<dbReference type="RefSeq" id="WP_111347396.1">
    <property type="nucleotide sequence ID" value="NZ_QHHQ01000003.1"/>
</dbReference>
<comment type="subcellular location">
    <subcellularLocation>
        <location evidence="1">Cell membrane</location>
        <topology evidence="1">Multi-pass membrane protein</topology>
    </subcellularLocation>
</comment>
<comment type="caution">
    <text evidence="9">The sequence shown here is derived from an EMBL/GenBank/DDBJ whole genome shotgun (WGS) entry which is preliminary data.</text>
</comment>